<dbReference type="PROSITE" id="PS52050">
    <property type="entry name" value="WYL"/>
    <property type="match status" value="1"/>
</dbReference>
<evidence type="ECO:0000313" key="3">
    <source>
        <dbReference type="EMBL" id="AOV07081.1"/>
    </source>
</evidence>
<protein>
    <submittedName>
        <fullName evidence="3">Uncharacterized protein</fullName>
    </submittedName>
</protein>
<dbReference type="InterPro" id="IPR057727">
    <property type="entry name" value="WCX_dom"/>
</dbReference>
<dbReference type="Pfam" id="PF13280">
    <property type="entry name" value="WYL"/>
    <property type="match status" value="1"/>
</dbReference>
<dbReference type="Proteomes" id="UP000185746">
    <property type="component" value="Chromosome"/>
</dbReference>
<name>A0A1D8JEE4_9BACL</name>
<dbReference type="Pfam" id="PF25583">
    <property type="entry name" value="WCX"/>
    <property type="match status" value="1"/>
</dbReference>
<proteinExistence type="predicted"/>
<feature type="domain" description="WYL" evidence="1">
    <location>
        <begin position="147"/>
        <end position="221"/>
    </location>
</feature>
<dbReference type="PANTHER" id="PTHR34580:SF1">
    <property type="entry name" value="PROTEIN PAFC"/>
    <property type="match status" value="1"/>
</dbReference>
<dbReference type="RefSeq" id="WP_075527207.1">
    <property type="nucleotide sequence ID" value="NZ_CP017560.1"/>
</dbReference>
<dbReference type="KEGG" id="surl:BI350_05655"/>
<evidence type="ECO:0000313" key="4">
    <source>
        <dbReference type="Proteomes" id="UP000185746"/>
    </source>
</evidence>
<reference evidence="3 4" key="1">
    <citation type="submission" date="2016-09" db="EMBL/GenBank/DDBJ databases">
        <title>Complete genome sequence of the Lysinibacillus sphaericus LMG 22257, a specie of Bacillus with ureolytic activity that can effectively biodeposit calcium carbonate.</title>
        <authorList>
            <person name="Yan W."/>
        </authorList>
    </citation>
    <scope>NUCLEOTIDE SEQUENCE [LARGE SCALE GENOMIC DNA]</scope>
    <source>
        <strain evidence="3 4">LMG 22257</strain>
    </source>
</reference>
<evidence type="ECO:0000259" key="2">
    <source>
        <dbReference type="Pfam" id="PF25583"/>
    </source>
</evidence>
<gene>
    <name evidence="3" type="ORF">BI350_05655</name>
</gene>
<dbReference type="InterPro" id="IPR026881">
    <property type="entry name" value="WYL_dom"/>
</dbReference>
<dbReference type="PANTHER" id="PTHR34580">
    <property type="match status" value="1"/>
</dbReference>
<dbReference type="InterPro" id="IPR051534">
    <property type="entry name" value="CBASS_pafABC_assoc_protein"/>
</dbReference>
<evidence type="ECO:0000259" key="1">
    <source>
        <dbReference type="Pfam" id="PF13280"/>
    </source>
</evidence>
<feature type="domain" description="WCX" evidence="2">
    <location>
        <begin position="252"/>
        <end position="324"/>
    </location>
</feature>
<dbReference type="AlphaFoldDB" id="A0A1D8JEE4"/>
<sequence length="329" mass="38660">MGKGSFSSRERLLEVVRILQEHTDVNHMLDIHEIHGYFPESSKVGIRGVRDDIQALEDSNAFPVISVQEKNGLKKHYYYDGRLFEIHELRLLMDAIVAAKFIPQNEAERLFMKIRKLTSQHLAKQLMNELYVTEKIDFNTQEVTTFVQNLHEAIHEKKLVTFQYGRYGTDLQFQLSNDGKLYEVKPLGLVWNRDRYYLIAHYIPKNQVRQYRVDRMRNVRVLEEDYVPDPDFNLQEHIKNMIYMYSGDMISLEAEFSETLINVVIDRFGLESNIQSQDNGKFVLKAKVAMSDGLIGWLLRWGSDVKVLHPPVLVHTMKEEIKKLNQHYE</sequence>
<dbReference type="EMBL" id="CP017560">
    <property type="protein sequence ID" value="AOV07081.1"/>
    <property type="molecule type" value="Genomic_DNA"/>
</dbReference>
<organism evidence="3 4">
    <name type="scientific">Sporosarcina ureilytica</name>
    <dbReference type="NCBI Taxonomy" id="298596"/>
    <lineage>
        <taxon>Bacteria</taxon>
        <taxon>Bacillati</taxon>
        <taxon>Bacillota</taxon>
        <taxon>Bacilli</taxon>
        <taxon>Bacillales</taxon>
        <taxon>Caryophanaceae</taxon>
        <taxon>Sporosarcina</taxon>
    </lineage>
</organism>
<keyword evidence="4" id="KW-1185">Reference proteome</keyword>
<accession>A0A1D8JEE4</accession>